<dbReference type="RefSeq" id="YP_009837333.1">
    <property type="nucleotide sequence ID" value="NC_048698.1"/>
</dbReference>
<name>A0A2I7QIN6_9CAUD</name>
<dbReference type="EMBL" id="MG784342">
    <property type="protein sequence ID" value="AUR81260.1"/>
    <property type="molecule type" value="Genomic_DNA"/>
</dbReference>
<dbReference type="GeneID" id="55607515"/>
<evidence type="ECO:0000313" key="2">
    <source>
        <dbReference type="Proteomes" id="UP000241941"/>
    </source>
</evidence>
<reference evidence="1 2" key="2">
    <citation type="journal article" date="2019" name="Microbiol. Resour. Announc.">
        <title>Complete Genome Sequences of Bacillus Bacteriophages Wes44 and Carmen17.</title>
        <authorList>
            <person name="Alder H."/>
            <person name="Himelright M."/>
            <person name="Eisemann E."/>
            <person name="Temple L."/>
        </authorList>
    </citation>
    <scope>NUCLEOTIDE SEQUENCE [LARGE SCALE GENOMIC DNA]</scope>
</reference>
<protein>
    <submittedName>
        <fullName evidence="1">Uncharacterized protein</fullName>
    </submittedName>
</protein>
<evidence type="ECO:0000313" key="1">
    <source>
        <dbReference type="EMBL" id="AUR81260.1"/>
    </source>
</evidence>
<proteinExistence type="predicted"/>
<sequence length="75" mass="8302">MMDVNEFLDLTEDKSPIVSVKFGKIPANYTTGRPTVILDGMTIPTIKRYPYIGSYVPKANARVMIVQGVIIGDIK</sequence>
<dbReference type="KEGG" id="vg:55607515"/>
<reference evidence="1 2" key="1">
    <citation type="submission" date="2018-01" db="EMBL/GenBank/DDBJ databases">
        <title>Complete Genome of Bacillus phages Carmen17.</title>
        <authorList>
            <person name="Himelright M.J."/>
            <person name="Eisemann E.C."/>
            <person name="Alder H.M."/>
            <person name="Clem A.M."/>
            <person name="Temple L."/>
        </authorList>
    </citation>
    <scope>NUCLEOTIDE SEQUENCE [LARGE SCALE GENOMIC DNA]</scope>
</reference>
<keyword evidence="2" id="KW-1185">Reference proteome</keyword>
<dbReference type="Proteomes" id="UP000241941">
    <property type="component" value="Segment"/>
</dbReference>
<accession>A0A2I7QIN6</accession>
<organism evidence="1 2">
    <name type="scientific">Bacillus phage Carmen17</name>
    <dbReference type="NCBI Taxonomy" id="2072797"/>
    <lineage>
        <taxon>Viruses</taxon>
        <taxon>Duplodnaviria</taxon>
        <taxon>Heunggongvirae</taxon>
        <taxon>Uroviricota</taxon>
        <taxon>Caudoviricetes</taxon>
        <taxon>Gutmannvirinae</taxon>
        <taxon>Carmenvirus</taxon>
        <taxon>Carmenvirus carmen17</taxon>
    </lineage>
</organism>